<proteinExistence type="predicted"/>
<accession>A0A0H3PD71</accession>
<dbReference type="Proteomes" id="UP000000646">
    <property type="component" value="Chromosome"/>
</dbReference>
<dbReference type="eggNOG" id="ENOG5032P0K">
    <property type="taxonomic scope" value="Bacteria"/>
</dbReference>
<dbReference type="KEGG" id="cjj:CJJ81176_0747"/>
<gene>
    <name evidence="1" type="ordered locus">CJJ81176_0747</name>
</gene>
<evidence type="ECO:0008006" key="3">
    <source>
        <dbReference type="Google" id="ProtNLM"/>
    </source>
</evidence>
<name>A0A0H3PD71_CAMJJ</name>
<evidence type="ECO:0000313" key="1">
    <source>
        <dbReference type="EMBL" id="EAQ72285.1"/>
    </source>
</evidence>
<protein>
    <recommendedName>
        <fullName evidence="3">Molybdenum cofactor biosynthesis protein</fullName>
    </recommendedName>
</protein>
<dbReference type="HOGENOM" id="CLU_205734_0_0_7"/>
<organism evidence="1 2">
    <name type="scientific">Campylobacter jejuni subsp. jejuni serotype O:23/36 (strain 81-176)</name>
    <dbReference type="NCBI Taxonomy" id="354242"/>
    <lineage>
        <taxon>Bacteria</taxon>
        <taxon>Pseudomonadati</taxon>
        <taxon>Campylobacterota</taxon>
        <taxon>Epsilonproteobacteria</taxon>
        <taxon>Campylobacterales</taxon>
        <taxon>Campylobacteraceae</taxon>
        <taxon>Campylobacter</taxon>
    </lineage>
</organism>
<evidence type="ECO:0000313" key="2">
    <source>
        <dbReference type="Proteomes" id="UP000000646"/>
    </source>
</evidence>
<reference evidence="2" key="1">
    <citation type="submission" date="2006-12" db="EMBL/GenBank/DDBJ databases">
        <authorList>
            <person name="Fouts D.E."/>
            <person name="Nelson K.E."/>
            <person name="Sebastian Y."/>
        </authorList>
    </citation>
    <scope>NUCLEOTIDE SEQUENCE [LARGE SCALE GENOMIC DNA]</scope>
    <source>
        <strain evidence="2">81-176</strain>
    </source>
</reference>
<sequence>MFFKKKISQKQKEKPKIPINDVILDDRLCKFKNKVQKISKDEASASLLARQLSRLIRANKF</sequence>
<dbReference type="AlphaFoldDB" id="A0A0H3PD71"/>
<dbReference type="EMBL" id="CP000538">
    <property type="protein sequence ID" value="EAQ72285.1"/>
    <property type="molecule type" value="Genomic_DNA"/>
</dbReference>
<dbReference type="RefSeq" id="WP_002825403.1">
    <property type="nucleotide sequence ID" value="NC_008787.1"/>
</dbReference>